<proteinExistence type="predicted"/>
<protein>
    <recommendedName>
        <fullName evidence="3">F-box domain-containing protein</fullName>
    </recommendedName>
</protein>
<sequence>MDYMLDAGSLLVLAGFGSCHGGRHAIDFWRLLGLPSFRVKGGRTIQPHESRFATFCYDYPSAAFVRIFVYPYILLPPPPGSPIMAPTTFNNLYPEIVLSIMENLPDIESLKSLILVNKRMHSIFTTHRKGVVLHSVLEHELGEDLFVHALVTCHVEKVPIMLPAFPDLTATSIRAQVNHLRKVRDDAAALQEALPSPSFHPRDTAMRITLREADRMSHLWKKISELTDVFVEDCRLGESLEFYPMQDSLRRRSVSVTEKKRVGHALYLFHILSIFCKKLYLDVERTRQGEIDADRLTDSLEKLKFLQLTLVLRFMAPWELYELVSLQAWARRALHDLGAGSPAPVHMWERGRRPSAARFCARAEEGGQQAQGPWLRHDSLTRGKVQLGAQAAGVRKVPALLGPRIQGQRRVSDLAQPGDAAVEPRGAGPVGAGCVRAPGHHAGHAGRLVGGAVGSGAVERDAADDEGQHGAGSVGEDFVPLGLVHGWVEERAGAGDAAWGEEGGEAEGVVAVGEGGVEAEKGGILRQC</sequence>
<name>A0A024S3W1_HYPJR</name>
<accession>A0A024S3W1</accession>
<evidence type="ECO:0000313" key="1">
    <source>
        <dbReference type="EMBL" id="ETS00060.1"/>
    </source>
</evidence>
<organism evidence="1 2">
    <name type="scientific">Hypocrea jecorina (strain ATCC 56765 / BCRC 32924 / NRRL 11460 / Rut C-30)</name>
    <name type="common">Trichoderma reesei</name>
    <dbReference type="NCBI Taxonomy" id="1344414"/>
    <lineage>
        <taxon>Eukaryota</taxon>
        <taxon>Fungi</taxon>
        <taxon>Dikarya</taxon>
        <taxon>Ascomycota</taxon>
        <taxon>Pezizomycotina</taxon>
        <taxon>Sordariomycetes</taxon>
        <taxon>Hypocreomycetidae</taxon>
        <taxon>Hypocreales</taxon>
        <taxon>Hypocreaceae</taxon>
        <taxon>Trichoderma</taxon>
    </lineage>
</organism>
<gene>
    <name evidence="1" type="ORF">M419DRAFT_132121</name>
</gene>
<evidence type="ECO:0000313" key="2">
    <source>
        <dbReference type="Proteomes" id="UP000024376"/>
    </source>
</evidence>
<dbReference type="OrthoDB" id="5304511at2759"/>
<dbReference type="Proteomes" id="UP000024376">
    <property type="component" value="Unassembled WGS sequence"/>
</dbReference>
<dbReference type="AlphaFoldDB" id="A0A024S3W1"/>
<dbReference type="HOGENOM" id="CLU_515853_0_0_1"/>
<reference evidence="2" key="1">
    <citation type="journal article" date="2013" name="Ind. Biotechnol.">
        <title>Comparative genomics analysis of Trichoderma reesei strains.</title>
        <authorList>
            <person name="Koike H."/>
            <person name="Aerts A."/>
            <person name="LaButti K."/>
            <person name="Grigoriev I.V."/>
            <person name="Baker S.E."/>
        </authorList>
    </citation>
    <scope>NUCLEOTIDE SEQUENCE [LARGE SCALE GENOMIC DNA]</scope>
    <source>
        <strain evidence="2">ATCC 56765 / BCRC 32924 / NRRL 11460 / Rut C-30</strain>
    </source>
</reference>
<evidence type="ECO:0008006" key="3">
    <source>
        <dbReference type="Google" id="ProtNLM"/>
    </source>
</evidence>
<dbReference type="EMBL" id="KI911154">
    <property type="protein sequence ID" value="ETS00060.1"/>
    <property type="molecule type" value="Genomic_DNA"/>
</dbReference>
<dbReference type="KEGG" id="trr:M419DRAFT_132121"/>